<comment type="caution">
    <text evidence="1">The sequence shown here is derived from an EMBL/GenBank/DDBJ whole genome shotgun (WGS) entry which is preliminary data.</text>
</comment>
<accession>A0ACB5T0W1</accession>
<protein>
    <submittedName>
        <fullName evidence="1">Unnamed protein product</fullName>
    </submittedName>
</protein>
<proteinExistence type="predicted"/>
<organism evidence="1 2">
    <name type="scientific">Ambrosiozyma monospora</name>
    <name type="common">Yeast</name>
    <name type="synonym">Endomycopsis monosporus</name>
    <dbReference type="NCBI Taxonomy" id="43982"/>
    <lineage>
        <taxon>Eukaryota</taxon>
        <taxon>Fungi</taxon>
        <taxon>Dikarya</taxon>
        <taxon>Ascomycota</taxon>
        <taxon>Saccharomycotina</taxon>
        <taxon>Pichiomycetes</taxon>
        <taxon>Pichiales</taxon>
        <taxon>Pichiaceae</taxon>
        <taxon>Ambrosiozyma</taxon>
    </lineage>
</organism>
<gene>
    <name evidence="1" type="ORF">Amon02_000360200</name>
</gene>
<dbReference type="Proteomes" id="UP001165064">
    <property type="component" value="Unassembled WGS sequence"/>
</dbReference>
<evidence type="ECO:0000313" key="2">
    <source>
        <dbReference type="Proteomes" id="UP001165064"/>
    </source>
</evidence>
<dbReference type="EMBL" id="BSXS01002322">
    <property type="protein sequence ID" value="GME78777.1"/>
    <property type="molecule type" value="Genomic_DNA"/>
</dbReference>
<evidence type="ECO:0000313" key="1">
    <source>
        <dbReference type="EMBL" id="GME78777.1"/>
    </source>
</evidence>
<sequence length="427" mass="47323">MLVTGLIFIVFFAVDLPMLLTGEILLGIPWGAFQTLTVTYAAEVCPLTLRVYLTTYVNVCWVIGQLISSCILRGFVNSTDKNAYRIPFGIQWVWPIPLAIGIYLAPESPWWSVKSGKNDLAKRSIKRLLSAHTGLPDTTVLANAMFDKMQLVVKEEEALNAGVSYMDCLRKGSIRRTRIAALTWLAQNLTGSSLMGYSTYFYTQAGLDTSMSFTFSIIQYVLGLIGTIGSWFLSQKLGRFSIFFGGLCTQTILMIVVGILGCLKGSGVSWAIGSMLLVFTFVYDLTVGPITYCLVSELPSVKLRTKTVIISRNVYNLAGIITSIITPYMLNPTAWNWRAKTGFFWSGFCIAATIWAFFDLPETKGRTFAELDKLFEDGVPARKFKTTQVETFNSQDIINKVGRDGIKSMVMANKAVNDSPAEIPEKV</sequence>
<name>A0ACB5T0W1_AMBMO</name>
<keyword evidence="2" id="KW-1185">Reference proteome</keyword>
<reference evidence="1" key="1">
    <citation type="submission" date="2023-04" db="EMBL/GenBank/DDBJ databases">
        <title>Ambrosiozyma monospora NBRC 10751.</title>
        <authorList>
            <person name="Ichikawa N."/>
            <person name="Sato H."/>
            <person name="Tonouchi N."/>
        </authorList>
    </citation>
    <scope>NUCLEOTIDE SEQUENCE</scope>
    <source>
        <strain evidence="1">NBRC 10751</strain>
    </source>
</reference>